<protein>
    <submittedName>
        <fullName evidence="1">Uncharacterized protein</fullName>
    </submittedName>
</protein>
<evidence type="ECO:0000313" key="2">
    <source>
        <dbReference type="Proteomes" id="UP000887116"/>
    </source>
</evidence>
<accession>A0A8X6H151</accession>
<evidence type="ECO:0000313" key="1">
    <source>
        <dbReference type="EMBL" id="GFR15107.1"/>
    </source>
</evidence>
<dbReference type="EMBL" id="BMAO01037078">
    <property type="protein sequence ID" value="GFR15107.1"/>
    <property type="molecule type" value="Genomic_DNA"/>
</dbReference>
<organism evidence="1 2">
    <name type="scientific">Trichonephila clavata</name>
    <name type="common">Joro spider</name>
    <name type="synonym">Nephila clavata</name>
    <dbReference type="NCBI Taxonomy" id="2740835"/>
    <lineage>
        <taxon>Eukaryota</taxon>
        <taxon>Metazoa</taxon>
        <taxon>Ecdysozoa</taxon>
        <taxon>Arthropoda</taxon>
        <taxon>Chelicerata</taxon>
        <taxon>Arachnida</taxon>
        <taxon>Araneae</taxon>
        <taxon>Araneomorphae</taxon>
        <taxon>Entelegynae</taxon>
        <taxon>Araneoidea</taxon>
        <taxon>Nephilidae</taxon>
        <taxon>Trichonephila</taxon>
    </lineage>
</organism>
<dbReference type="Proteomes" id="UP000887116">
    <property type="component" value="Unassembled WGS sequence"/>
</dbReference>
<comment type="caution">
    <text evidence="1">The sequence shown here is derived from an EMBL/GenBank/DDBJ whole genome shotgun (WGS) entry which is preliminary data.</text>
</comment>
<name>A0A8X6H151_TRICU</name>
<proteinExistence type="predicted"/>
<sequence length="141" mass="16269">MAYHTFSIGDNSGEMSVMVRYRHIQALNTTPMYVRALPYWITKTENLGMRPQLTTESLEFNVGLHVNFQEEPVDLHCFPTWIQLSSSRHKWASSANTTNWRLTVHVHLAPQISILMTEMLLKKVVMVAHARLVPHRETIGK</sequence>
<reference evidence="1" key="1">
    <citation type="submission" date="2020-07" db="EMBL/GenBank/DDBJ databases">
        <title>Multicomponent nature underlies the extraordinary mechanical properties of spider dragline silk.</title>
        <authorList>
            <person name="Kono N."/>
            <person name="Nakamura H."/>
            <person name="Mori M."/>
            <person name="Yoshida Y."/>
            <person name="Ohtoshi R."/>
            <person name="Malay A.D."/>
            <person name="Moran D.A.P."/>
            <person name="Tomita M."/>
            <person name="Numata K."/>
            <person name="Arakawa K."/>
        </authorList>
    </citation>
    <scope>NUCLEOTIDE SEQUENCE</scope>
</reference>
<keyword evidence="2" id="KW-1185">Reference proteome</keyword>
<dbReference type="AlphaFoldDB" id="A0A8X6H151"/>
<gene>
    <name evidence="1" type="ORF">TNCT_650321</name>
</gene>